<feature type="compositionally biased region" description="Basic and acidic residues" evidence="1">
    <location>
        <begin position="173"/>
        <end position="184"/>
    </location>
</feature>
<evidence type="ECO:0000313" key="2">
    <source>
        <dbReference type="EMBL" id="CDI55190.1"/>
    </source>
</evidence>
<accession>A0A077QYF3</accession>
<feature type="compositionally biased region" description="Polar residues" evidence="1">
    <location>
        <begin position="208"/>
        <end position="218"/>
    </location>
</feature>
<proteinExistence type="predicted"/>
<name>A0A077QYF3_9BASI</name>
<dbReference type="AlphaFoldDB" id="A0A077QYF3"/>
<sequence length="218" mass="23990">MLDECLELFIDLRSPVRKPHPYKHAPKVNSAQGETPSRFRHLTISGWGVDVFGVVGRLRGEARTQLCRLFDLTESQRKHSTRKLRASNMTPGIASIRQLYRYGGRFHTCYTNVKGKPTNAAIKPDVPCKPCKPRKLVGKGGDVPPAGESDVPQPTPGSEEHCDQDAMTTDAEEVPRQKEVREESLVPAKRASGQLKGEARASPRSIVPSLSVTSRVVG</sequence>
<dbReference type="EMBL" id="HG529641">
    <property type="protein sequence ID" value="CDI55190.1"/>
    <property type="molecule type" value="Genomic_DNA"/>
</dbReference>
<evidence type="ECO:0000256" key="1">
    <source>
        <dbReference type="SAM" id="MobiDB-lite"/>
    </source>
</evidence>
<protein>
    <submittedName>
        <fullName evidence="2">Uncharacterized protein</fullName>
    </submittedName>
</protein>
<organism evidence="2">
    <name type="scientific">Melanopsichium pennsylvanicum 4</name>
    <dbReference type="NCBI Taxonomy" id="1398559"/>
    <lineage>
        <taxon>Eukaryota</taxon>
        <taxon>Fungi</taxon>
        <taxon>Dikarya</taxon>
        <taxon>Basidiomycota</taxon>
        <taxon>Ustilaginomycotina</taxon>
        <taxon>Ustilaginomycetes</taxon>
        <taxon>Ustilaginales</taxon>
        <taxon>Ustilaginaceae</taxon>
        <taxon>Melanopsichium</taxon>
    </lineage>
</organism>
<feature type="region of interest" description="Disordered" evidence="1">
    <location>
        <begin position="137"/>
        <end position="218"/>
    </location>
</feature>
<reference evidence="2" key="1">
    <citation type="journal article" date="2014" name="Genome Biol. Evol.">
        <title>Gene Loss Rather Than Gene Gain Is Associated with a Host Jump from Monocots to Dicots in the Smut Fungus Melanopsichium pennsylvanicum.</title>
        <authorList>
            <person name="Sharma R."/>
            <person name="Mishra B."/>
            <person name="Runge F."/>
            <person name="Thines M."/>
        </authorList>
    </citation>
    <scope>NUCLEOTIDE SEQUENCE</scope>
    <source>
        <strain evidence="2">4</strain>
    </source>
</reference>